<comment type="cofactor">
    <cofactor evidence="6">
        <name>[2Fe-2S] cluster</name>
        <dbReference type="ChEBI" id="CHEBI:190135"/>
    </cofactor>
</comment>
<dbReference type="FunFam" id="3.40.30.10:FF:000015">
    <property type="entry name" value="NADH-quinone oxidoreductase subunit E"/>
    <property type="match status" value="1"/>
</dbReference>
<evidence type="ECO:0000313" key="8">
    <source>
        <dbReference type="EMBL" id="SSC13607.1"/>
    </source>
</evidence>
<evidence type="ECO:0000256" key="5">
    <source>
        <dbReference type="ARBA" id="ARBA00023014"/>
    </source>
</evidence>
<dbReference type="PIRSF" id="PIRSF000216">
    <property type="entry name" value="NADH_DH_24kDa"/>
    <property type="match status" value="1"/>
</dbReference>
<dbReference type="InterPro" id="IPR036249">
    <property type="entry name" value="Thioredoxin-like_sf"/>
</dbReference>
<dbReference type="KEGG" id="minf:MESINF_2167"/>
<dbReference type="EC" id="1.12.1.3" evidence="8"/>
<feature type="binding site" evidence="7">
    <location>
        <position position="127"/>
    </location>
    <ligand>
        <name>[2Fe-2S] cluster</name>
        <dbReference type="ChEBI" id="CHEBI:190135"/>
    </ligand>
</feature>
<dbReference type="GO" id="GO:0051537">
    <property type="term" value="F:2 iron, 2 sulfur cluster binding"/>
    <property type="evidence" value="ECO:0007669"/>
    <property type="project" value="UniProtKB-KW"/>
</dbReference>
<keyword evidence="2 7" id="KW-0001">2Fe-2S</keyword>
<keyword evidence="5 7" id="KW-0411">Iron-sulfur</keyword>
<dbReference type="EMBL" id="LS974202">
    <property type="protein sequence ID" value="SSC13607.1"/>
    <property type="molecule type" value="Genomic_DNA"/>
</dbReference>
<name>A0A7Z7LGB1_9BACT</name>
<dbReference type="InterPro" id="IPR002023">
    <property type="entry name" value="NuoE-like"/>
</dbReference>
<evidence type="ECO:0000256" key="3">
    <source>
        <dbReference type="ARBA" id="ARBA00022723"/>
    </source>
</evidence>
<feature type="binding site" evidence="7">
    <location>
        <position position="86"/>
    </location>
    <ligand>
        <name>[2Fe-2S] cluster</name>
        <dbReference type="ChEBI" id="CHEBI:190135"/>
    </ligand>
</feature>
<dbReference type="SUPFAM" id="SSF52833">
    <property type="entry name" value="Thioredoxin-like"/>
    <property type="match status" value="1"/>
</dbReference>
<dbReference type="InterPro" id="IPR042128">
    <property type="entry name" value="NuoE_dom"/>
</dbReference>
<keyword evidence="8" id="KW-0560">Oxidoreductase</keyword>
<comment type="cofactor">
    <cofactor evidence="7">
        <name>[2Fe-2S] cluster</name>
        <dbReference type="ChEBI" id="CHEBI:190135"/>
    </cofactor>
    <text evidence="7">Binds 1 [2Fe-2S] cluster.</text>
</comment>
<protein>
    <submittedName>
        <fullName evidence="8">NADP-reducing hydrogenase subunit HndA</fullName>
        <ecNumber evidence="8">1.12.1.3</ecNumber>
    </submittedName>
</protein>
<evidence type="ECO:0000256" key="7">
    <source>
        <dbReference type="PIRSR" id="PIRSR000216-1"/>
    </source>
</evidence>
<gene>
    <name evidence="8" type="primary">hndA</name>
    <name evidence="8" type="ORF">MESINF_2167</name>
</gene>
<dbReference type="Gene3D" id="3.40.30.10">
    <property type="entry name" value="Glutaredoxin"/>
    <property type="match status" value="1"/>
</dbReference>
<keyword evidence="9" id="KW-1185">Reference proteome</keyword>
<keyword evidence="4 7" id="KW-0408">Iron</keyword>
<evidence type="ECO:0000256" key="6">
    <source>
        <dbReference type="ARBA" id="ARBA00034078"/>
    </source>
</evidence>
<comment type="similarity">
    <text evidence="1">Belongs to the complex I 24 kDa subunit family.</text>
</comment>
<keyword evidence="3 7" id="KW-0479">Metal-binding</keyword>
<dbReference type="AlphaFoldDB" id="A0A7Z7LGB1"/>
<evidence type="ECO:0000256" key="1">
    <source>
        <dbReference type="ARBA" id="ARBA00010643"/>
    </source>
</evidence>
<accession>A0A7Z7LGB1</accession>
<evidence type="ECO:0000256" key="2">
    <source>
        <dbReference type="ARBA" id="ARBA00022714"/>
    </source>
</evidence>
<sequence length="164" mass="18439">MSVVKCPDCENLFAELDRYIDSVKDNTGVLINVLHKAQEIFGYLSEEVQQHVSEKLNVPLSQVYGVVTFYNFFTMKPKGKHQIRVCLGTACYVKGADKIMERLQDELGVPMNQPTADGKFSIHAVRCLGACSMAPVVLIGEDDYYGRVTPDEVSKILDKYRRAE</sequence>
<dbReference type="Proteomes" id="UP000250796">
    <property type="component" value="Chromosome MESINF"/>
</dbReference>
<proteinExistence type="inferred from homology"/>
<dbReference type="PANTHER" id="PTHR43342:SF2">
    <property type="entry name" value="POTENTIAL NAD-REDUCING HYDROGENASE SUBUNIT"/>
    <property type="match status" value="1"/>
</dbReference>
<dbReference type="GO" id="GO:0050583">
    <property type="term" value="F:hydrogen dehydrogenase (NADP+) activity"/>
    <property type="evidence" value="ECO:0007669"/>
    <property type="project" value="UniProtKB-EC"/>
</dbReference>
<reference evidence="8 9" key="1">
    <citation type="submission" date="2017-01" db="EMBL/GenBank/DDBJ databases">
        <authorList>
            <person name="Erauso G."/>
        </authorList>
    </citation>
    <scope>NUCLEOTIDE SEQUENCE [LARGE SCALE GENOMIC DNA]</scope>
    <source>
        <strain evidence="8">MESINF1</strain>
    </source>
</reference>
<dbReference type="InterPro" id="IPR041921">
    <property type="entry name" value="NuoE_N"/>
</dbReference>
<evidence type="ECO:0000313" key="9">
    <source>
        <dbReference type="Proteomes" id="UP000250796"/>
    </source>
</evidence>
<feature type="binding site" evidence="7">
    <location>
        <position position="91"/>
    </location>
    <ligand>
        <name>[2Fe-2S] cluster</name>
        <dbReference type="ChEBI" id="CHEBI:190135"/>
    </ligand>
</feature>
<evidence type="ECO:0000256" key="4">
    <source>
        <dbReference type="ARBA" id="ARBA00023004"/>
    </source>
</evidence>
<dbReference type="InterPro" id="IPR028431">
    <property type="entry name" value="NADP_DH_HndA-like"/>
</dbReference>
<dbReference type="GO" id="GO:0046872">
    <property type="term" value="F:metal ion binding"/>
    <property type="evidence" value="ECO:0007669"/>
    <property type="project" value="UniProtKB-KW"/>
</dbReference>
<feature type="binding site" evidence="7">
    <location>
        <position position="131"/>
    </location>
    <ligand>
        <name>[2Fe-2S] cluster</name>
        <dbReference type="ChEBI" id="CHEBI:190135"/>
    </ligand>
</feature>
<dbReference type="RefSeq" id="WP_169699738.1">
    <property type="nucleotide sequence ID" value="NZ_LS974202.1"/>
</dbReference>
<dbReference type="Gene3D" id="1.10.10.1590">
    <property type="entry name" value="NADH-quinone oxidoreductase subunit E"/>
    <property type="match status" value="1"/>
</dbReference>
<dbReference type="PANTHER" id="PTHR43342">
    <property type="entry name" value="NADH-QUINONE OXIDOREDUCTASE, E SUBUNIT"/>
    <property type="match status" value="1"/>
</dbReference>
<organism evidence="8 9">
    <name type="scientific">Mesotoga infera</name>
    <dbReference type="NCBI Taxonomy" id="1236046"/>
    <lineage>
        <taxon>Bacteria</taxon>
        <taxon>Thermotogati</taxon>
        <taxon>Thermotogota</taxon>
        <taxon>Thermotogae</taxon>
        <taxon>Kosmotogales</taxon>
        <taxon>Kosmotogaceae</taxon>
        <taxon>Mesotoga</taxon>
    </lineage>
</organism>
<dbReference type="PROSITE" id="PS01099">
    <property type="entry name" value="COMPLEX1_24K"/>
    <property type="match status" value="1"/>
</dbReference>
<dbReference type="CDD" id="cd03064">
    <property type="entry name" value="TRX_Fd_NuoE"/>
    <property type="match status" value="1"/>
</dbReference>
<dbReference type="Pfam" id="PF01257">
    <property type="entry name" value="2Fe-2S_thioredx"/>
    <property type="match status" value="1"/>
</dbReference>